<keyword evidence="7" id="KW-0915">Sodium</keyword>
<sequence>MKLFEKFKHIYLKIIDYCMQRPKRIVRLVVLAGCCIIVFFQLWECVSKLLKPPVSTHSNFELNETMHYPAITFCRNPPFKKDIMADYNLSYHPTLTSGWKNFPFHKKTLADVYEQATYSSEEFFRSFSLEKNSSNIKIVMSLHFTYGRCYTVIPLVTTKMPWKDSGYSIRLLNGQTQKEFDTAMSGDEGWNMFLHMPIEEFTEYGISSSGRIENLYVEFNEEIELKMSVAHYTYFRGRGTKCSDDHLKSTSVCIENCIWRHIEEKVNCSGPWMKHAEFPYCDNYESIKNLINEYDNMINSYGNEDSCECLKPCDTSIYSSFVMNRKSLEGLGSSQIYVYYTSKMVTKLSEKSGYDSTQFLADMGGSLGFLLGLSVIGFIIILEKFLGYMFLDKMVEKYLKKKNEAEQMSKKESEGVKEGKFLDM</sequence>
<keyword evidence="15" id="KW-1185">Reference proteome</keyword>
<name>A0A9N9WMC8_9DIPT</name>
<evidence type="ECO:0000256" key="9">
    <source>
        <dbReference type="ARBA" id="ARBA00023136"/>
    </source>
</evidence>
<evidence type="ECO:0000256" key="13">
    <source>
        <dbReference type="SAM" id="Phobius"/>
    </source>
</evidence>
<evidence type="ECO:0000256" key="7">
    <source>
        <dbReference type="ARBA" id="ARBA00023053"/>
    </source>
</evidence>
<evidence type="ECO:0000313" key="14">
    <source>
        <dbReference type="EMBL" id="CAG9798368.1"/>
    </source>
</evidence>
<accession>A0A9N9WMC8</accession>
<feature type="transmembrane region" description="Helical" evidence="13">
    <location>
        <begin position="367"/>
        <end position="391"/>
    </location>
</feature>
<dbReference type="PANTHER" id="PTHR11690:SF248">
    <property type="entry name" value="PICKPOCKET 17, ISOFORM A"/>
    <property type="match status" value="1"/>
</dbReference>
<keyword evidence="8 12" id="KW-0406">Ion transport</keyword>
<reference evidence="14" key="1">
    <citation type="submission" date="2022-01" db="EMBL/GenBank/DDBJ databases">
        <authorList>
            <person name="King R."/>
        </authorList>
    </citation>
    <scope>NUCLEOTIDE SEQUENCE</scope>
</reference>
<organism evidence="14 15">
    <name type="scientific">Chironomus riparius</name>
    <dbReference type="NCBI Taxonomy" id="315576"/>
    <lineage>
        <taxon>Eukaryota</taxon>
        <taxon>Metazoa</taxon>
        <taxon>Ecdysozoa</taxon>
        <taxon>Arthropoda</taxon>
        <taxon>Hexapoda</taxon>
        <taxon>Insecta</taxon>
        <taxon>Pterygota</taxon>
        <taxon>Neoptera</taxon>
        <taxon>Endopterygota</taxon>
        <taxon>Diptera</taxon>
        <taxon>Nematocera</taxon>
        <taxon>Chironomoidea</taxon>
        <taxon>Chironomidae</taxon>
        <taxon>Chironominae</taxon>
        <taxon>Chironomus</taxon>
    </lineage>
</organism>
<evidence type="ECO:0000256" key="8">
    <source>
        <dbReference type="ARBA" id="ARBA00023065"/>
    </source>
</evidence>
<reference evidence="14" key="2">
    <citation type="submission" date="2022-10" db="EMBL/GenBank/DDBJ databases">
        <authorList>
            <consortium name="ENA_rothamsted_submissions"/>
            <consortium name="culmorum"/>
            <person name="King R."/>
        </authorList>
    </citation>
    <scope>NUCLEOTIDE SEQUENCE</scope>
</reference>
<evidence type="ECO:0000256" key="6">
    <source>
        <dbReference type="ARBA" id="ARBA00022989"/>
    </source>
</evidence>
<keyword evidence="4 12" id="KW-0894">Sodium channel</keyword>
<dbReference type="Proteomes" id="UP001153620">
    <property type="component" value="Chromosome 1"/>
</dbReference>
<keyword evidence="9 13" id="KW-0472">Membrane</keyword>
<keyword evidence="3 12" id="KW-0813">Transport</keyword>
<feature type="transmembrane region" description="Helical" evidence="13">
    <location>
        <begin position="25"/>
        <end position="43"/>
    </location>
</feature>
<dbReference type="OrthoDB" id="7939651at2759"/>
<dbReference type="AlphaFoldDB" id="A0A9N9WMC8"/>
<dbReference type="InterPro" id="IPR001873">
    <property type="entry name" value="ENaC"/>
</dbReference>
<comment type="similarity">
    <text evidence="2 12">Belongs to the amiloride-sensitive sodium channel (TC 1.A.6) family.</text>
</comment>
<comment type="subcellular location">
    <subcellularLocation>
        <location evidence="1">Membrane</location>
        <topology evidence="1">Multi-pass membrane protein</topology>
    </subcellularLocation>
</comment>
<keyword evidence="11 12" id="KW-0407">Ion channel</keyword>
<evidence type="ECO:0000256" key="12">
    <source>
        <dbReference type="RuleBase" id="RU000679"/>
    </source>
</evidence>
<keyword evidence="6 13" id="KW-1133">Transmembrane helix</keyword>
<dbReference type="Gene3D" id="1.10.287.770">
    <property type="entry name" value="YojJ-like"/>
    <property type="match status" value="1"/>
</dbReference>
<evidence type="ECO:0000256" key="1">
    <source>
        <dbReference type="ARBA" id="ARBA00004141"/>
    </source>
</evidence>
<keyword evidence="10 12" id="KW-0739">Sodium transport</keyword>
<evidence type="ECO:0000256" key="3">
    <source>
        <dbReference type="ARBA" id="ARBA00022448"/>
    </source>
</evidence>
<protein>
    <submittedName>
        <fullName evidence="14">Uncharacterized protein</fullName>
    </submittedName>
</protein>
<evidence type="ECO:0000256" key="2">
    <source>
        <dbReference type="ARBA" id="ARBA00007193"/>
    </source>
</evidence>
<evidence type="ECO:0000256" key="5">
    <source>
        <dbReference type="ARBA" id="ARBA00022692"/>
    </source>
</evidence>
<evidence type="ECO:0000256" key="10">
    <source>
        <dbReference type="ARBA" id="ARBA00023201"/>
    </source>
</evidence>
<dbReference type="GO" id="GO:0005886">
    <property type="term" value="C:plasma membrane"/>
    <property type="evidence" value="ECO:0007669"/>
    <property type="project" value="TreeGrafter"/>
</dbReference>
<keyword evidence="5 12" id="KW-0812">Transmembrane</keyword>
<dbReference type="PANTHER" id="PTHR11690">
    <property type="entry name" value="AMILORIDE-SENSITIVE SODIUM CHANNEL-RELATED"/>
    <property type="match status" value="1"/>
</dbReference>
<evidence type="ECO:0000313" key="15">
    <source>
        <dbReference type="Proteomes" id="UP001153620"/>
    </source>
</evidence>
<evidence type="ECO:0000256" key="4">
    <source>
        <dbReference type="ARBA" id="ARBA00022461"/>
    </source>
</evidence>
<dbReference type="Pfam" id="PF00858">
    <property type="entry name" value="ASC"/>
    <property type="match status" value="1"/>
</dbReference>
<gene>
    <name evidence="14" type="ORF">CHIRRI_LOCUS1351</name>
</gene>
<evidence type="ECO:0000256" key="11">
    <source>
        <dbReference type="ARBA" id="ARBA00023303"/>
    </source>
</evidence>
<dbReference type="GO" id="GO:0015280">
    <property type="term" value="F:ligand-gated sodium channel activity"/>
    <property type="evidence" value="ECO:0007669"/>
    <property type="project" value="TreeGrafter"/>
</dbReference>
<proteinExistence type="inferred from homology"/>
<dbReference type="EMBL" id="OU895877">
    <property type="protein sequence ID" value="CAG9798368.1"/>
    <property type="molecule type" value="Genomic_DNA"/>
</dbReference>